<dbReference type="CDD" id="cd03244">
    <property type="entry name" value="ABCC_MRP_domain2"/>
    <property type="match status" value="1"/>
</dbReference>
<keyword evidence="2" id="KW-0813">Transport</keyword>
<comment type="subcellular location">
    <subcellularLocation>
        <location evidence="1">Membrane</location>
    </subcellularLocation>
</comment>
<evidence type="ECO:0000256" key="7">
    <source>
        <dbReference type="ARBA" id="ARBA00022989"/>
    </source>
</evidence>
<evidence type="ECO:0000256" key="6">
    <source>
        <dbReference type="ARBA" id="ARBA00022840"/>
    </source>
</evidence>
<feature type="domain" description="ABC transporter" evidence="11">
    <location>
        <begin position="1289"/>
        <end position="1539"/>
    </location>
</feature>
<feature type="transmembrane region" description="Helical" evidence="10">
    <location>
        <begin position="1111"/>
        <end position="1129"/>
    </location>
</feature>
<feature type="transmembrane region" description="Helical" evidence="10">
    <location>
        <begin position="454"/>
        <end position="473"/>
    </location>
</feature>
<dbReference type="InterPro" id="IPR036640">
    <property type="entry name" value="ABC1_TM_sf"/>
</dbReference>
<dbReference type="Pfam" id="PF00664">
    <property type="entry name" value="ABC_membrane"/>
    <property type="match status" value="2"/>
</dbReference>
<dbReference type="PROSITE" id="PS50893">
    <property type="entry name" value="ABC_TRANSPORTER_2"/>
    <property type="match status" value="2"/>
</dbReference>
<evidence type="ECO:0000313" key="14">
    <source>
        <dbReference type="Proteomes" id="UP001498771"/>
    </source>
</evidence>
<feature type="transmembrane region" description="Helical" evidence="10">
    <location>
        <begin position="427"/>
        <end position="448"/>
    </location>
</feature>
<keyword evidence="8 10" id="KW-0472">Membrane</keyword>
<dbReference type="InterPro" id="IPR011527">
    <property type="entry name" value="ABC1_TM_dom"/>
</dbReference>
<dbReference type="InterPro" id="IPR017871">
    <property type="entry name" value="ABC_transporter-like_CS"/>
</dbReference>
<feature type="transmembrane region" description="Helical" evidence="10">
    <location>
        <begin position="316"/>
        <end position="341"/>
    </location>
</feature>
<dbReference type="InterPro" id="IPR003439">
    <property type="entry name" value="ABC_transporter-like_ATP-bd"/>
</dbReference>
<evidence type="ECO:0000256" key="2">
    <source>
        <dbReference type="ARBA" id="ARBA00022448"/>
    </source>
</evidence>
<protein>
    <submittedName>
        <fullName evidence="13">P-loop containing nucleoside triphosphate hydrolase protein</fullName>
    </submittedName>
</protein>
<dbReference type="GO" id="GO:0016787">
    <property type="term" value="F:hydrolase activity"/>
    <property type="evidence" value="ECO:0007669"/>
    <property type="project" value="UniProtKB-KW"/>
</dbReference>
<dbReference type="Pfam" id="PF00005">
    <property type="entry name" value="ABC_tran"/>
    <property type="match status" value="2"/>
</dbReference>
<feature type="domain" description="ABC transmembrane type-1" evidence="12">
    <location>
        <begin position="278"/>
        <end position="597"/>
    </location>
</feature>
<feature type="transmembrane region" description="Helical" evidence="10">
    <location>
        <begin position="168"/>
        <end position="198"/>
    </location>
</feature>
<comment type="caution">
    <text evidence="13">The sequence shown here is derived from an EMBL/GenBank/DDBJ whole genome shotgun (WGS) entry which is preliminary data.</text>
</comment>
<dbReference type="PROSITE" id="PS50929">
    <property type="entry name" value="ABC_TM1F"/>
    <property type="match status" value="2"/>
</dbReference>
<evidence type="ECO:0000256" key="4">
    <source>
        <dbReference type="ARBA" id="ARBA00022737"/>
    </source>
</evidence>
<feature type="transmembrane region" description="Helical" evidence="10">
    <location>
        <begin position="1229"/>
        <end position="1249"/>
    </location>
</feature>
<evidence type="ECO:0000256" key="5">
    <source>
        <dbReference type="ARBA" id="ARBA00022741"/>
    </source>
</evidence>
<feature type="transmembrane region" description="Helical" evidence="10">
    <location>
        <begin position="105"/>
        <end position="125"/>
    </location>
</feature>
<evidence type="ECO:0000259" key="12">
    <source>
        <dbReference type="PROSITE" id="PS50929"/>
    </source>
</evidence>
<dbReference type="InterPro" id="IPR027417">
    <property type="entry name" value="P-loop_NTPase"/>
</dbReference>
<evidence type="ECO:0000259" key="11">
    <source>
        <dbReference type="PROSITE" id="PS50893"/>
    </source>
</evidence>
<gene>
    <name evidence="13" type="ORF">BZA70DRAFT_288969</name>
</gene>
<dbReference type="PANTHER" id="PTHR24223">
    <property type="entry name" value="ATP-BINDING CASSETTE SUB-FAMILY C"/>
    <property type="match status" value="1"/>
</dbReference>
<feature type="transmembrane region" description="Helical" evidence="10">
    <location>
        <begin position="528"/>
        <end position="561"/>
    </location>
</feature>
<dbReference type="Gene3D" id="1.20.1560.10">
    <property type="entry name" value="ABC transporter type 1, transmembrane domain"/>
    <property type="match status" value="2"/>
</dbReference>
<reference evidence="13 14" key="1">
    <citation type="submission" date="2024-03" db="EMBL/GenBank/DDBJ databases">
        <title>Genome-scale model development and genomic sequencing of the oleaginous clade Lipomyces.</title>
        <authorList>
            <consortium name="Lawrence Berkeley National Laboratory"/>
            <person name="Czajka J.J."/>
            <person name="Han Y."/>
            <person name="Kim J."/>
            <person name="Mondo S.J."/>
            <person name="Hofstad B.A."/>
            <person name="Robles A."/>
            <person name="Haridas S."/>
            <person name="Riley R."/>
            <person name="LaButti K."/>
            <person name="Pangilinan J."/>
            <person name="Andreopoulos W."/>
            <person name="Lipzen A."/>
            <person name="Yan J."/>
            <person name="Wang M."/>
            <person name="Ng V."/>
            <person name="Grigoriev I.V."/>
            <person name="Spatafora J.W."/>
            <person name="Magnuson J.K."/>
            <person name="Baker S.E."/>
            <person name="Pomraning K.R."/>
        </authorList>
    </citation>
    <scope>NUCLEOTIDE SEQUENCE [LARGE SCALE GENOMIC DNA]</scope>
    <source>
        <strain evidence="13 14">Phaff 52-87</strain>
    </source>
</reference>
<feature type="domain" description="ABC transmembrane type-1" evidence="12">
    <location>
        <begin position="966"/>
        <end position="1248"/>
    </location>
</feature>
<dbReference type="SUPFAM" id="SSF52540">
    <property type="entry name" value="P-loop containing nucleoside triphosphate hydrolases"/>
    <property type="match status" value="2"/>
</dbReference>
<keyword evidence="14" id="KW-1185">Reference proteome</keyword>
<name>A0ABR1F7K0_9ASCO</name>
<dbReference type="GeneID" id="90039593"/>
<evidence type="ECO:0000256" key="10">
    <source>
        <dbReference type="SAM" id="Phobius"/>
    </source>
</evidence>
<dbReference type="RefSeq" id="XP_064768815.1">
    <property type="nucleotide sequence ID" value="XM_064914081.1"/>
</dbReference>
<evidence type="ECO:0000256" key="1">
    <source>
        <dbReference type="ARBA" id="ARBA00004370"/>
    </source>
</evidence>
<feature type="domain" description="ABC transporter" evidence="11">
    <location>
        <begin position="632"/>
        <end position="876"/>
    </location>
</feature>
<feature type="transmembrane region" description="Helical" evidence="10">
    <location>
        <begin position="1009"/>
        <end position="1035"/>
    </location>
</feature>
<dbReference type="EMBL" id="JBBJBU010000004">
    <property type="protein sequence ID" value="KAK7205782.1"/>
    <property type="molecule type" value="Genomic_DNA"/>
</dbReference>
<dbReference type="InterPro" id="IPR003593">
    <property type="entry name" value="AAA+_ATPase"/>
</dbReference>
<feature type="transmembrane region" description="Helical" evidence="10">
    <location>
        <begin position="269"/>
        <end position="296"/>
    </location>
</feature>
<keyword evidence="13" id="KW-0378">Hydrolase</keyword>
<feature type="transmembrane region" description="Helical" evidence="10">
    <location>
        <begin position="1194"/>
        <end position="1217"/>
    </location>
</feature>
<evidence type="ECO:0000256" key="9">
    <source>
        <dbReference type="SAM" id="MobiDB-lite"/>
    </source>
</evidence>
<sequence length="1565" mass="174374">MSPDHSSPYDAEDEEGGLYRLRTTDHCESTDGGSVLPVPVEEDSIEDSYLMREDEHKEDTDLVFLPPNAVRLRAALERVFVAAAIVLHLVGGVIATFNEASDVSVYRSACSVLFWSYILFLTFYRNTTLSYDLSYRVSANLACLFTIYWVISVIDFRSQLVSQHSKFFSIVTFFDTALATALFVIALCSPLGVTPAYVKVNKGLTYMPEPYASFASILTFSWLVPLLLEGRRTPLKMDTLWDLSEEMRSPYLSRRFRAVRRTASFRWTLFNLCVAPFIVNICIAVVSSMLTFGPTICLRLIVSYIENPSETPRHMAWLYVLVLFFTSLSSASLDSLCSWGFRKNGNTYRSILITEIYAKALRRKITSAVDNESSSKEADDDKTAAAKLNSTVVSDDDEDSEGSKSDDTDTGRIVNLMAIDATRISDAFTEAGILVKTIIIVFFAFYLLLKMLGVSAIAGIIAFLALVPVNVWISKSLATNHKDSMEITDKRVSMTNEILQNIKIIKYFAWESMFKDKLMEIRNKEVNVLIKFCLLATTGGATWFGTPLIMTLALLGTYIGVTGNPLTASLAFGTISLVNVIKTPLENVSSLLTMVMSAKVSLDRIENFINDDSTTEKYSQLSKPRGPDSPYIGFENASFTWGSSKSAKKFTLSDFSIDFPVGKLTVIVGPTGAGKTSMLMALLGEMNLLKGSVYLPGVATSRKPARDPETGFSESVAYCAQQAWLINDTIRNNILFGRPMDEARYRQTVYACALVRDFEILEHGDLTEVGEKGISLSGGQKQRISLARAVYSDAKHLLLDDCLSAIDTHSALWVYKKCIKGPMMEGRTCILVSHNISLSVPDADFIVSVNNGRVKFQGTPVEASEENVFGDDDVLRRNISSRNTPAPSTTDLKSLNVDPLQKTETLKADEEDTEEEAKRLMASIKMKDVSEAPQNAESQQTGSIKLSTYLTYFQYMGSKWFWLTFVVACVLQQLAEASKNLWVSHWSDTTASVESEIEVTKIGGDHGSFFYFSVYALISFVFLLITYLREVLLFYGSIMASRKLFNDITNSIIYASPRFFDITPVGRILNRFGKDIATVDREIATWLRYVALHAAELVTVLIIISAVVPQFLIVAFVIGCAVYFISNLYSKSSLELRRLQSTTQSPIYQHFGETLNGLATIRAYGQESRFAYQNMSILDYNMRPYTIVWVCNRWMTFCSQSIGTLVAVTTAFLLIWLSDRIDPGFAGLILAYAISFSESMVYFVFVWTLNEMNMNSVERVIEYIDIEQEPPAVIEGARPPAGWPHAGSIQVENLSLRYAPELPKVISGLTFEAKPGWNIGVVGRTGAGKSTIASAFFRFLEAQEGRIVIDGIDISTIGLRDLREALAIIPQDPTLFSGTIRSNLDPFNQYSDAAIFETLRRVHLVDSETDISGASSSTQSEEAQFNVFTDLSSPVAESGNNLSQGQRQLMCLARSLLKSPQIIFLDEATASIDYATDALLQQTIREEFRKSTIMTIAHRLRSIIDYDRILVLDAGRLVEFASPFELITKENGIFRGMCESSGEFDVLTELAEKAFKEKELQEQQQ</sequence>
<dbReference type="PANTHER" id="PTHR24223:SF353">
    <property type="entry name" value="ABC TRANSPORTER ATP-BINDING PROTEIN_PERMEASE VMR1-RELATED"/>
    <property type="match status" value="1"/>
</dbReference>
<proteinExistence type="predicted"/>
<dbReference type="Gene3D" id="3.40.50.300">
    <property type="entry name" value="P-loop containing nucleotide triphosphate hydrolases"/>
    <property type="match status" value="2"/>
</dbReference>
<dbReference type="SUPFAM" id="SSF90123">
    <property type="entry name" value="ABC transporter transmembrane region"/>
    <property type="match status" value="2"/>
</dbReference>
<evidence type="ECO:0000313" key="13">
    <source>
        <dbReference type="EMBL" id="KAK7205782.1"/>
    </source>
</evidence>
<dbReference type="CDD" id="cd18596">
    <property type="entry name" value="ABC_6TM_VMR1_D1_like"/>
    <property type="match status" value="1"/>
</dbReference>
<dbReference type="CDD" id="cd03250">
    <property type="entry name" value="ABCC_MRP_domain1"/>
    <property type="match status" value="1"/>
</dbReference>
<dbReference type="InterPro" id="IPR050173">
    <property type="entry name" value="ABC_transporter_C-like"/>
</dbReference>
<evidence type="ECO:0000256" key="3">
    <source>
        <dbReference type="ARBA" id="ARBA00022692"/>
    </source>
</evidence>
<keyword evidence="6" id="KW-0067">ATP-binding</keyword>
<dbReference type="Proteomes" id="UP001498771">
    <property type="component" value="Unassembled WGS sequence"/>
</dbReference>
<feature type="transmembrane region" description="Helical" evidence="10">
    <location>
        <begin position="137"/>
        <end position="156"/>
    </location>
</feature>
<keyword evidence="4" id="KW-0677">Repeat</keyword>
<evidence type="ECO:0000256" key="8">
    <source>
        <dbReference type="ARBA" id="ARBA00023136"/>
    </source>
</evidence>
<keyword evidence="3 10" id="KW-0812">Transmembrane</keyword>
<dbReference type="PROSITE" id="PS00211">
    <property type="entry name" value="ABC_TRANSPORTER_1"/>
    <property type="match status" value="2"/>
</dbReference>
<dbReference type="CDD" id="cd18604">
    <property type="entry name" value="ABC_6TM_VMR1_D2_like"/>
    <property type="match status" value="1"/>
</dbReference>
<feature type="transmembrane region" description="Helical" evidence="10">
    <location>
        <begin position="79"/>
        <end position="98"/>
    </location>
</feature>
<dbReference type="SMART" id="SM00382">
    <property type="entry name" value="AAA"/>
    <property type="match status" value="2"/>
</dbReference>
<keyword evidence="7 10" id="KW-1133">Transmembrane helix</keyword>
<feature type="region of interest" description="Disordered" evidence="9">
    <location>
        <begin position="1"/>
        <end position="37"/>
    </location>
</feature>
<keyword evidence="5" id="KW-0547">Nucleotide-binding</keyword>
<feature type="transmembrane region" description="Helical" evidence="10">
    <location>
        <begin position="1086"/>
        <end position="1105"/>
    </location>
</feature>
<accession>A0ABR1F7K0</accession>
<feature type="transmembrane region" description="Helical" evidence="10">
    <location>
        <begin position="210"/>
        <end position="228"/>
    </location>
</feature>
<organism evidence="13 14">
    <name type="scientific">Myxozyma melibiosi</name>
    <dbReference type="NCBI Taxonomy" id="54550"/>
    <lineage>
        <taxon>Eukaryota</taxon>
        <taxon>Fungi</taxon>
        <taxon>Dikarya</taxon>
        <taxon>Ascomycota</taxon>
        <taxon>Saccharomycotina</taxon>
        <taxon>Lipomycetes</taxon>
        <taxon>Lipomycetales</taxon>
        <taxon>Lipomycetaceae</taxon>
        <taxon>Myxozyma</taxon>
    </lineage>
</organism>